<feature type="transmembrane region" description="Helical" evidence="10">
    <location>
        <begin position="247"/>
        <end position="270"/>
    </location>
</feature>
<feature type="transmembrane region" description="Helical" evidence="10">
    <location>
        <begin position="420"/>
        <end position="438"/>
    </location>
</feature>
<dbReference type="PANTHER" id="PTHR43298:SF2">
    <property type="entry name" value="FMN_FAD EXPORTER YEEO-RELATED"/>
    <property type="match status" value="1"/>
</dbReference>
<comment type="caution">
    <text evidence="11">The sequence shown here is derived from an EMBL/GenBank/DDBJ whole genome shotgun (WGS) entry which is preliminary data.</text>
</comment>
<feature type="transmembrane region" description="Helical" evidence="10">
    <location>
        <begin position="163"/>
        <end position="183"/>
    </location>
</feature>
<sequence length="451" mass="48910">MFKFNSVNFSKEAKIFKKIGLPILGSQLVMYAMSTTDYIMAGLYSANDLAGVGLGASIFNPLYFLTAGVMFGIAPIIAQHFGAKEFDLIKIKTRKFLWVSLLIGAIFSFLLFNAGIIINLLGTEENISRVSLGYLQAVAFGAIPITLYQALRNYSEGITQTKIVFIIGALGFLLNIPLNYIFIFHFGLGGIGCGIATSIISFLGLGTLWLATFILKQYKQTYIYGQFILPDTKSAFELVKIGGPISFGIFVELSMFSGAALVISLFGAISLAAHTIAINIVGLLFMLPLSLGLASAIRVGNLIGEKDYSKANYAANFGLRLSVFAAIFNFILIILGGEFLINLYTTDLPVISKAIGLLMLAAIFQVPDAIGFSAIGSLRGHKDTFATMVNLVISYWFFALPIGVYLAFSNYAGIPNEAEGIWIGMIIGISISAVLNTLRLKHKKSLLKKLY</sequence>
<feature type="transmembrane region" description="Helical" evidence="10">
    <location>
        <begin position="61"/>
        <end position="83"/>
    </location>
</feature>
<evidence type="ECO:0000256" key="10">
    <source>
        <dbReference type="SAM" id="Phobius"/>
    </source>
</evidence>
<keyword evidence="7" id="KW-0406">Ion transport</keyword>
<feature type="transmembrane region" description="Helical" evidence="10">
    <location>
        <begin position="95"/>
        <end position="121"/>
    </location>
</feature>
<dbReference type="GO" id="GO:0042910">
    <property type="term" value="F:xenobiotic transmembrane transporter activity"/>
    <property type="evidence" value="ECO:0007669"/>
    <property type="project" value="InterPro"/>
</dbReference>
<keyword evidence="6 10" id="KW-1133">Transmembrane helix</keyword>
<gene>
    <name evidence="11" type="ORF">EVA99_02125</name>
</gene>
<dbReference type="NCBIfam" id="TIGR00797">
    <property type="entry name" value="matE"/>
    <property type="match status" value="1"/>
</dbReference>
<feature type="transmembrane region" description="Helical" evidence="10">
    <location>
        <begin position="189"/>
        <end position="215"/>
    </location>
</feature>
<dbReference type="EMBL" id="SHBL01000012">
    <property type="protein sequence ID" value="RZO24190.1"/>
    <property type="molecule type" value="Genomic_DNA"/>
</dbReference>
<comment type="subcellular location">
    <subcellularLocation>
        <location evidence="1">Cell inner membrane</location>
        <topology evidence="1">Multi-pass membrane protein</topology>
    </subcellularLocation>
</comment>
<feature type="transmembrane region" description="Helical" evidence="10">
    <location>
        <begin position="388"/>
        <end position="408"/>
    </location>
</feature>
<dbReference type="PIRSF" id="PIRSF006603">
    <property type="entry name" value="DinF"/>
    <property type="match status" value="1"/>
</dbReference>
<feature type="transmembrane region" description="Helical" evidence="10">
    <location>
        <begin position="276"/>
        <end position="297"/>
    </location>
</feature>
<dbReference type="InterPro" id="IPR048279">
    <property type="entry name" value="MdtK-like"/>
</dbReference>
<dbReference type="GO" id="GO:0015297">
    <property type="term" value="F:antiporter activity"/>
    <property type="evidence" value="ECO:0007669"/>
    <property type="project" value="UniProtKB-KW"/>
</dbReference>
<keyword evidence="4" id="KW-1003">Cell membrane</keyword>
<dbReference type="InterPro" id="IPR050222">
    <property type="entry name" value="MATE_MdtK"/>
</dbReference>
<dbReference type="Proteomes" id="UP000320146">
    <property type="component" value="Unassembled WGS sequence"/>
</dbReference>
<evidence type="ECO:0000256" key="2">
    <source>
        <dbReference type="ARBA" id="ARBA00022448"/>
    </source>
</evidence>
<keyword evidence="5 10" id="KW-0812">Transmembrane</keyword>
<dbReference type="PANTHER" id="PTHR43298">
    <property type="entry name" value="MULTIDRUG RESISTANCE PROTEIN NORM-RELATED"/>
    <property type="match status" value="1"/>
</dbReference>
<keyword evidence="2" id="KW-0813">Transport</keyword>
<dbReference type="InterPro" id="IPR002528">
    <property type="entry name" value="MATE_fam"/>
</dbReference>
<evidence type="ECO:0000256" key="4">
    <source>
        <dbReference type="ARBA" id="ARBA00022475"/>
    </source>
</evidence>
<evidence type="ECO:0000256" key="9">
    <source>
        <dbReference type="ARBA" id="ARBA00031636"/>
    </source>
</evidence>
<feature type="transmembrane region" description="Helical" evidence="10">
    <location>
        <begin position="21"/>
        <end position="41"/>
    </location>
</feature>
<reference evidence="11 12" key="1">
    <citation type="submission" date="2019-02" db="EMBL/GenBank/DDBJ databases">
        <title>Prokaryotic population dynamics and viral predation in marine succession experiment using metagenomics: the confinement effect.</title>
        <authorList>
            <person name="Haro-Moreno J.M."/>
            <person name="Rodriguez-Valera F."/>
            <person name="Lopez-Perez M."/>
        </authorList>
    </citation>
    <scope>NUCLEOTIDE SEQUENCE [LARGE SCALE GENOMIC DNA]</scope>
    <source>
        <strain evidence="11">MED-G166</strain>
    </source>
</reference>
<evidence type="ECO:0000256" key="7">
    <source>
        <dbReference type="ARBA" id="ARBA00023065"/>
    </source>
</evidence>
<dbReference type="GO" id="GO:0006811">
    <property type="term" value="P:monoatomic ion transport"/>
    <property type="evidence" value="ECO:0007669"/>
    <property type="project" value="UniProtKB-KW"/>
</dbReference>
<evidence type="ECO:0000313" key="11">
    <source>
        <dbReference type="EMBL" id="RZO24190.1"/>
    </source>
</evidence>
<name>A0A520MSJ7_9GAMM</name>
<accession>A0A520MSJ7</accession>
<dbReference type="GO" id="GO:0005886">
    <property type="term" value="C:plasma membrane"/>
    <property type="evidence" value="ECO:0007669"/>
    <property type="project" value="UniProtKB-SubCell"/>
</dbReference>
<feature type="transmembrane region" description="Helical" evidence="10">
    <location>
        <begin position="317"/>
        <end position="335"/>
    </location>
</feature>
<evidence type="ECO:0000256" key="8">
    <source>
        <dbReference type="ARBA" id="ARBA00023136"/>
    </source>
</evidence>
<evidence type="ECO:0000313" key="12">
    <source>
        <dbReference type="Proteomes" id="UP000320146"/>
    </source>
</evidence>
<dbReference type="CDD" id="cd13131">
    <property type="entry name" value="MATE_NorM_like"/>
    <property type="match status" value="1"/>
</dbReference>
<feature type="transmembrane region" description="Helical" evidence="10">
    <location>
        <begin position="133"/>
        <end position="151"/>
    </location>
</feature>
<dbReference type="AlphaFoldDB" id="A0A520MSJ7"/>
<evidence type="ECO:0000256" key="3">
    <source>
        <dbReference type="ARBA" id="ARBA00022449"/>
    </source>
</evidence>
<evidence type="ECO:0000256" key="6">
    <source>
        <dbReference type="ARBA" id="ARBA00022989"/>
    </source>
</evidence>
<protein>
    <recommendedName>
        <fullName evidence="9">Multidrug-efflux transporter</fullName>
    </recommendedName>
</protein>
<keyword evidence="3" id="KW-0050">Antiport</keyword>
<keyword evidence="8 10" id="KW-0472">Membrane</keyword>
<organism evidence="11 12">
    <name type="scientific">SAR86 cluster bacterium</name>
    <dbReference type="NCBI Taxonomy" id="2030880"/>
    <lineage>
        <taxon>Bacteria</taxon>
        <taxon>Pseudomonadati</taxon>
        <taxon>Pseudomonadota</taxon>
        <taxon>Gammaproteobacteria</taxon>
        <taxon>SAR86 cluster</taxon>
    </lineage>
</organism>
<dbReference type="Pfam" id="PF01554">
    <property type="entry name" value="MatE"/>
    <property type="match status" value="2"/>
</dbReference>
<proteinExistence type="predicted"/>
<evidence type="ECO:0000256" key="1">
    <source>
        <dbReference type="ARBA" id="ARBA00004429"/>
    </source>
</evidence>
<feature type="transmembrane region" description="Helical" evidence="10">
    <location>
        <begin position="355"/>
        <end position="376"/>
    </location>
</feature>
<evidence type="ECO:0000256" key="5">
    <source>
        <dbReference type="ARBA" id="ARBA00022692"/>
    </source>
</evidence>